<name>A0A173GES4_9CAUD</name>
<proteinExistence type="predicted"/>
<keyword evidence="2" id="KW-1185">Reference proteome</keyword>
<sequence>MKLGFYYALVKNHVSGKREILSIQRESVAELFPVCYTRLCKDIEENHSGKYETSALAFGALKIEYHAASQLGTVWIGHTKVGIITPKATLISVGVEYPIGTFYLSPPPSLQIGDPELIQLRDVVASVIGDATWVMN</sequence>
<accession>A0A173GES4</accession>
<evidence type="ECO:0000313" key="1">
    <source>
        <dbReference type="EMBL" id="ANH52093.1"/>
    </source>
</evidence>
<dbReference type="Proteomes" id="UP000222079">
    <property type="component" value="Segment"/>
</dbReference>
<gene>
    <name evidence="1" type="ORF">RAY_313</name>
</gene>
<evidence type="ECO:0000313" key="2">
    <source>
        <dbReference type="Proteomes" id="UP000222079"/>
    </source>
</evidence>
<reference evidence="1 2" key="1">
    <citation type="submission" date="2016-03" db="EMBL/GenBank/DDBJ databases">
        <authorList>
            <person name="Sharma R."/>
            <person name="Esplin I.N.D."/>
            <person name="Berg J.A."/>
            <person name="Jensen G.L."/>
            <person name="Keele B.R."/>
            <person name="Ward M.E.H."/>
            <person name="Breakwell D.P."/>
            <person name="Hope S."/>
            <person name="Grose J.H."/>
        </authorList>
    </citation>
    <scope>NUCLEOTIDE SEQUENCE [LARGE SCALE GENOMIC DNA]</scope>
</reference>
<protein>
    <submittedName>
        <fullName evidence="1">Uncharacterized protein</fullName>
    </submittedName>
</protein>
<dbReference type="EMBL" id="KU886224">
    <property type="protein sequence ID" value="ANH52093.1"/>
    <property type="molecule type" value="Genomic_DNA"/>
</dbReference>
<organism evidence="1 2">
    <name type="scientific">Erwinia phage vB_EamM_RAY</name>
    <dbReference type="NCBI Taxonomy" id="1815987"/>
    <lineage>
        <taxon>Viruses</taxon>
        <taxon>Duplodnaviria</taxon>
        <taxon>Heunggongvirae</taxon>
        <taxon>Uroviricota</taxon>
        <taxon>Caudoviricetes</taxon>
        <taxon>Chimalliviridae</taxon>
        <taxon>Agricanvirus</taxon>
        <taxon>Agricanvirus ray</taxon>
    </lineage>
</organism>